<keyword evidence="6" id="KW-0169">Cobalamin biosynthesis</keyword>
<sequence>MKIYTKKGDAGKTSLYGGALVSKHHKRIMALGLIDELNAFLGFALAVHKKNDGKLKITSIIETIQSDLIIIGAHLSTTYSVDNLPDHLPELSLKQIEQLEQWIDQYEKELPKLKNFILPGGVPGGAALHIARAVCRRAERVVVELNNEEGVELLPALLTYLNRLSDLLFMLARAVNFANHAEEKIWKK</sequence>
<keyword evidence="3 6" id="KW-0808">Transferase</keyword>
<comment type="caution">
    <text evidence="8">The sequence shown here is derived from an EMBL/GenBank/DDBJ whole genome shotgun (WGS) entry which is preliminary data.</text>
</comment>
<dbReference type="InterPro" id="IPR029499">
    <property type="entry name" value="PduO-typ"/>
</dbReference>
<evidence type="ECO:0000256" key="3">
    <source>
        <dbReference type="ARBA" id="ARBA00022679"/>
    </source>
</evidence>
<comment type="catalytic activity">
    <reaction evidence="6">
        <text>2 cob(II)alamin + reduced [electron-transfer flavoprotein] + 2 ATP = 2 adenosylcob(III)alamin + 2 triphosphate + oxidized [electron-transfer flavoprotein] + 3 H(+)</text>
        <dbReference type="Rhea" id="RHEA:28671"/>
        <dbReference type="Rhea" id="RHEA-COMP:10685"/>
        <dbReference type="Rhea" id="RHEA-COMP:10686"/>
        <dbReference type="ChEBI" id="CHEBI:15378"/>
        <dbReference type="ChEBI" id="CHEBI:16304"/>
        <dbReference type="ChEBI" id="CHEBI:18036"/>
        <dbReference type="ChEBI" id="CHEBI:18408"/>
        <dbReference type="ChEBI" id="CHEBI:30616"/>
        <dbReference type="ChEBI" id="CHEBI:57692"/>
        <dbReference type="ChEBI" id="CHEBI:58307"/>
        <dbReference type="EC" id="2.5.1.17"/>
    </reaction>
</comment>
<feature type="domain" description="Cobalamin adenosyltransferase-like" evidence="7">
    <location>
        <begin position="3"/>
        <end position="174"/>
    </location>
</feature>
<dbReference type="PANTHER" id="PTHR12213">
    <property type="entry name" value="CORRINOID ADENOSYLTRANSFERASE"/>
    <property type="match status" value="1"/>
</dbReference>
<evidence type="ECO:0000256" key="6">
    <source>
        <dbReference type="RuleBase" id="RU366026"/>
    </source>
</evidence>
<evidence type="ECO:0000313" key="9">
    <source>
        <dbReference type="Proteomes" id="UP000176420"/>
    </source>
</evidence>
<dbReference type="FunFam" id="1.20.1200.10:FF:000001">
    <property type="entry name" value="Cob(I)yrinic acid a,c-diamide adenosyltransferase"/>
    <property type="match status" value="1"/>
</dbReference>
<protein>
    <recommendedName>
        <fullName evidence="6">Corrinoid adenosyltransferase</fullName>
        <ecNumber evidence="6">2.5.1.17</ecNumber>
    </recommendedName>
    <alternativeName>
        <fullName evidence="6">Cob(II)alamin adenosyltransferase</fullName>
    </alternativeName>
    <alternativeName>
        <fullName evidence="6">Cob(II)yrinic acid a,c-diamide adenosyltransferase</fullName>
    </alternativeName>
    <alternativeName>
        <fullName evidence="6">Cobinamide/cobalamin adenosyltransferase</fullName>
    </alternativeName>
</protein>
<keyword evidence="4 6" id="KW-0547">Nucleotide-binding</keyword>
<dbReference type="Gene3D" id="1.20.1200.10">
    <property type="entry name" value="Cobalamin adenosyltransferase-like"/>
    <property type="match status" value="1"/>
</dbReference>
<evidence type="ECO:0000256" key="2">
    <source>
        <dbReference type="ARBA" id="ARBA00011233"/>
    </source>
</evidence>
<dbReference type="UniPathway" id="UPA00148">
    <property type="reaction ID" value="UER00233"/>
</dbReference>
<comment type="catalytic activity">
    <reaction evidence="6">
        <text>2 cob(II)yrinate a,c diamide + reduced [electron-transfer flavoprotein] + 2 ATP = 2 adenosylcob(III)yrinate a,c-diamide + 2 triphosphate + oxidized [electron-transfer flavoprotein] + 3 H(+)</text>
        <dbReference type="Rhea" id="RHEA:11528"/>
        <dbReference type="Rhea" id="RHEA-COMP:10685"/>
        <dbReference type="Rhea" id="RHEA-COMP:10686"/>
        <dbReference type="ChEBI" id="CHEBI:15378"/>
        <dbReference type="ChEBI" id="CHEBI:18036"/>
        <dbReference type="ChEBI" id="CHEBI:30616"/>
        <dbReference type="ChEBI" id="CHEBI:57692"/>
        <dbReference type="ChEBI" id="CHEBI:58307"/>
        <dbReference type="ChEBI" id="CHEBI:58503"/>
        <dbReference type="ChEBI" id="CHEBI:58537"/>
        <dbReference type="EC" id="2.5.1.17"/>
    </reaction>
</comment>
<evidence type="ECO:0000256" key="5">
    <source>
        <dbReference type="ARBA" id="ARBA00022840"/>
    </source>
</evidence>
<reference evidence="8 9" key="1">
    <citation type="journal article" date="2016" name="Nat. Commun.">
        <title>Thousands of microbial genomes shed light on interconnected biogeochemical processes in an aquifer system.</title>
        <authorList>
            <person name="Anantharaman K."/>
            <person name="Brown C.T."/>
            <person name="Hug L.A."/>
            <person name="Sharon I."/>
            <person name="Castelle C.J."/>
            <person name="Probst A.J."/>
            <person name="Thomas B.C."/>
            <person name="Singh A."/>
            <person name="Wilkins M.J."/>
            <person name="Karaoz U."/>
            <person name="Brodie E.L."/>
            <person name="Williams K.H."/>
            <person name="Hubbard S.S."/>
            <person name="Banfield J.F."/>
        </authorList>
    </citation>
    <scope>NUCLEOTIDE SEQUENCE [LARGE SCALE GENOMIC DNA]</scope>
</reference>
<evidence type="ECO:0000256" key="1">
    <source>
        <dbReference type="ARBA" id="ARBA00007487"/>
    </source>
</evidence>
<dbReference type="PANTHER" id="PTHR12213:SF0">
    <property type="entry name" value="CORRINOID ADENOSYLTRANSFERASE MMAB"/>
    <property type="match status" value="1"/>
</dbReference>
<dbReference type="InterPro" id="IPR036451">
    <property type="entry name" value="CblAdoTrfase-like_sf"/>
</dbReference>
<dbReference type="EMBL" id="MHKI01000004">
    <property type="protein sequence ID" value="OGY88098.1"/>
    <property type="molecule type" value="Genomic_DNA"/>
</dbReference>
<dbReference type="GO" id="GO:0005524">
    <property type="term" value="F:ATP binding"/>
    <property type="evidence" value="ECO:0007669"/>
    <property type="project" value="UniProtKB-UniRule"/>
</dbReference>
<organism evidence="8 9">
    <name type="scientific">Candidatus Kerfeldbacteria bacterium RIFOXYB2_FULL_38_14</name>
    <dbReference type="NCBI Taxonomy" id="1798547"/>
    <lineage>
        <taxon>Bacteria</taxon>
        <taxon>Candidatus Kerfeldiibacteriota</taxon>
    </lineage>
</organism>
<dbReference type="Pfam" id="PF01923">
    <property type="entry name" value="Cob_adeno_trans"/>
    <property type="match status" value="1"/>
</dbReference>
<dbReference type="GO" id="GO:0009236">
    <property type="term" value="P:cobalamin biosynthetic process"/>
    <property type="evidence" value="ECO:0007669"/>
    <property type="project" value="UniProtKB-UniRule"/>
</dbReference>
<dbReference type="SUPFAM" id="SSF89028">
    <property type="entry name" value="Cobalamin adenosyltransferase-like"/>
    <property type="match status" value="1"/>
</dbReference>
<gene>
    <name evidence="8" type="ORF">A2319_01560</name>
</gene>
<name>A0A1G2BFU2_9BACT</name>
<comment type="similarity">
    <text evidence="1 6">Belongs to the Cob(I)alamin adenosyltransferase family.</text>
</comment>
<evidence type="ECO:0000256" key="4">
    <source>
        <dbReference type="ARBA" id="ARBA00022741"/>
    </source>
</evidence>
<dbReference type="AlphaFoldDB" id="A0A1G2BFU2"/>
<dbReference type="GO" id="GO:0008817">
    <property type="term" value="F:corrinoid adenosyltransferase activity"/>
    <property type="evidence" value="ECO:0007669"/>
    <property type="project" value="UniProtKB-UniRule"/>
</dbReference>
<comment type="subunit">
    <text evidence="2">Homotrimer.</text>
</comment>
<keyword evidence="5 6" id="KW-0067">ATP-binding</keyword>
<proteinExistence type="inferred from homology"/>
<dbReference type="EC" id="2.5.1.17" evidence="6"/>
<dbReference type="Proteomes" id="UP000176420">
    <property type="component" value="Unassembled WGS sequence"/>
</dbReference>
<evidence type="ECO:0000313" key="8">
    <source>
        <dbReference type="EMBL" id="OGY88098.1"/>
    </source>
</evidence>
<comment type="pathway">
    <text evidence="6">Cofactor biosynthesis; adenosylcobalamin biosynthesis; adenosylcobalamin from cob(II)yrinate a,c-diamide: step 2/7.</text>
</comment>
<evidence type="ECO:0000259" key="7">
    <source>
        <dbReference type="Pfam" id="PF01923"/>
    </source>
</evidence>
<accession>A0A1G2BFU2</accession>
<dbReference type="InterPro" id="IPR016030">
    <property type="entry name" value="CblAdoTrfase-like"/>
</dbReference>
<dbReference type="NCBIfam" id="TIGR00636">
    <property type="entry name" value="PduO_Nterm"/>
    <property type="match status" value="1"/>
</dbReference>